<keyword evidence="6" id="KW-0732">Signal</keyword>
<evidence type="ECO:0000256" key="3">
    <source>
        <dbReference type="ARBA" id="ARBA00022530"/>
    </source>
</evidence>
<evidence type="ECO:0000256" key="10">
    <source>
        <dbReference type="ARBA" id="ARBA00022869"/>
    </source>
</evidence>
<keyword evidence="20" id="KW-1185">Reference proteome</keyword>
<feature type="disulfide bond" evidence="16">
    <location>
        <begin position="401"/>
        <end position="487"/>
    </location>
</feature>
<feature type="binding site" evidence="15">
    <location>
        <position position="282"/>
    </location>
    <ligand>
        <name>Ca(2+)</name>
        <dbReference type="ChEBI" id="CHEBI:29108"/>
        <label>2</label>
    </ligand>
</feature>
<evidence type="ECO:0000256" key="12">
    <source>
        <dbReference type="ARBA" id="ARBA00023157"/>
    </source>
</evidence>
<dbReference type="GO" id="GO:0009653">
    <property type="term" value="P:anatomical structure morphogenesis"/>
    <property type="evidence" value="ECO:0007669"/>
    <property type="project" value="UniProtKB-ARBA"/>
</dbReference>
<keyword evidence="11" id="KW-0482">Metalloprotease</keyword>
<dbReference type="InterPro" id="IPR024079">
    <property type="entry name" value="MetalloPept_cat_dom_sf"/>
</dbReference>
<comment type="cofactor">
    <cofactor evidence="15">
        <name>Zn(2+)</name>
        <dbReference type="ChEBI" id="CHEBI:29105"/>
    </cofactor>
    <text evidence="15">Binds 1 zinc ion per subunit.</text>
</comment>
<feature type="disulfide bond" evidence="16">
    <location>
        <begin position="528"/>
        <end position="549"/>
    </location>
</feature>
<keyword evidence="15" id="KW-0106">Calcium</keyword>
<keyword evidence="5 15" id="KW-0479">Metal-binding</keyword>
<evidence type="ECO:0000256" key="2">
    <source>
        <dbReference type="ARBA" id="ARBA00022525"/>
    </source>
</evidence>
<evidence type="ECO:0000313" key="21">
    <source>
        <dbReference type="WBParaSite" id="PSU_v2.g12139.t1"/>
    </source>
</evidence>
<dbReference type="FunFam" id="3.40.390.10:FF:000001">
    <property type="entry name" value="A disintegrin and metalloproteinase with thrombospondin motifs 1"/>
    <property type="match status" value="1"/>
</dbReference>
<evidence type="ECO:0000256" key="8">
    <source>
        <dbReference type="ARBA" id="ARBA00022801"/>
    </source>
</evidence>
<feature type="disulfide bond" evidence="16">
    <location>
        <begin position="354"/>
        <end position="407"/>
    </location>
</feature>
<protein>
    <submittedName>
        <fullName evidence="21">Peptidase M12B domain-containing protein</fullName>
    </submittedName>
</protein>
<organism evidence="20 21">
    <name type="scientific">Panagrolaimus superbus</name>
    <dbReference type="NCBI Taxonomy" id="310955"/>
    <lineage>
        <taxon>Eukaryota</taxon>
        <taxon>Metazoa</taxon>
        <taxon>Ecdysozoa</taxon>
        <taxon>Nematoda</taxon>
        <taxon>Chromadorea</taxon>
        <taxon>Rhabditida</taxon>
        <taxon>Tylenchina</taxon>
        <taxon>Panagrolaimomorpha</taxon>
        <taxon>Panagrolaimoidea</taxon>
        <taxon>Panagrolaimidae</taxon>
        <taxon>Panagrolaimus</taxon>
    </lineage>
</organism>
<dbReference type="InterPro" id="IPR013273">
    <property type="entry name" value="ADAMTS/ADAMTS-like"/>
</dbReference>
<evidence type="ECO:0000256" key="9">
    <source>
        <dbReference type="ARBA" id="ARBA00022833"/>
    </source>
</evidence>
<evidence type="ECO:0000259" key="19">
    <source>
        <dbReference type="PROSITE" id="PS50215"/>
    </source>
</evidence>
<dbReference type="PROSITE" id="PS50092">
    <property type="entry name" value="TSP1"/>
    <property type="match status" value="11"/>
</dbReference>
<dbReference type="GO" id="GO:0030198">
    <property type="term" value="P:extracellular matrix organization"/>
    <property type="evidence" value="ECO:0007669"/>
    <property type="project" value="InterPro"/>
</dbReference>
<dbReference type="WBParaSite" id="PSU_v2.g12139.t1">
    <property type="protein sequence ID" value="PSU_v2.g12139.t1"/>
    <property type="gene ID" value="PSU_v2.g12139"/>
</dbReference>
<comment type="subcellular location">
    <subcellularLocation>
        <location evidence="1">Secreted</location>
        <location evidence="1">Extracellular space</location>
        <location evidence="1">Extracellular matrix</location>
        <location evidence="1">Basement membrane</location>
    </subcellularLocation>
</comment>
<feature type="region of interest" description="Disordered" evidence="18">
    <location>
        <begin position="1623"/>
        <end position="1653"/>
    </location>
</feature>
<feature type="binding site" evidence="15">
    <location>
        <position position="487"/>
    </location>
    <ligand>
        <name>Ca(2+)</name>
        <dbReference type="ChEBI" id="CHEBI:29108"/>
        <label>1</label>
    </ligand>
</feature>
<feature type="binding site" evidence="15">
    <location>
        <position position="365"/>
    </location>
    <ligand>
        <name>Ca(2+)</name>
        <dbReference type="ChEBI" id="CHEBI:29108"/>
        <label>2</label>
    </ligand>
</feature>
<dbReference type="CDD" id="cd04273">
    <property type="entry name" value="ZnMc_ADAMTS_like"/>
    <property type="match status" value="1"/>
</dbReference>
<feature type="disulfide bond" evidence="16">
    <location>
        <begin position="601"/>
        <end position="639"/>
    </location>
</feature>
<feature type="binding site" evidence="15 17">
    <location>
        <position position="433"/>
    </location>
    <ligand>
        <name>Zn(2+)</name>
        <dbReference type="ChEBI" id="CHEBI:29105"/>
        <note>catalytic</note>
    </ligand>
</feature>
<dbReference type="PANTHER" id="PTHR13723">
    <property type="entry name" value="ADAMTS A DISINTEGRIN AND METALLOPROTEASE WITH THROMBOSPONDIN MOTIFS PROTEASE"/>
    <property type="match status" value="1"/>
</dbReference>
<evidence type="ECO:0000256" key="14">
    <source>
        <dbReference type="PIRSR" id="PIRSR613273-1"/>
    </source>
</evidence>
<keyword evidence="12 16" id="KW-1015">Disulfide bond</keyword>
<keyword evidence="7" id="KW-0677">Repeat</keyword>
<feature type="disulfide bond" evidence="16">
    <location>
        <begin position="597"/>
        <end position="634"/>
    </location>
</feature>
<sequence length="1653" mass="188996">MEPKQGVVWHLNTHEIKRHRQKRFIHNNENEEGKRHTRVIGLAKQCGYSCTFRLKSDFINPLSDIINDKKELKVFFERWQQVAKPVSKKNRDIINGQVIPLIQYMDNDEETHARLSKVSPDCLYTASVDGTDEKGIVNLCEKHGGLYKGIKGILCLNRSLQDEYPRELLLFSLSLFFASKQCLFGTLALPDGAYLIEPFESTEFRVHQKAYDLPQEFDDDKNANLEAQPRTFDDPIEKTKVNNNASYNNVEKTYENNTDWIDITRRNQRSRRSADSWDHYVEVLVVADNKMLRYHQGNLESYVLTLFSTVASIYRHPTLRASINIIVVRIIILKHERAGPLISNRAQETLQQFCAWQQNYNDRNDDAISHHDVAILLTRHDICRATHKCDTLGLAELGTMCDIQRSCAIIEDNGLSAAFTIAHELGHIFNIPHDDERKCGQYMQLNKHNYHIMAPTLEYNTHPWSWSACSSAMLSKFLDDSRAQTQCILDQPIERKYYDKMFENPAPGAMYDVNQQCRFVFGPAAEICPYMPTCRRLWCSTYYGYQMGCRTQHMPWADGTPCSDNKWCHRGQCVGMAPEQRAKQDGAWGEWKPWGDCTRTCGGGVQKALRDCDNPKPMNGGKYCVGQRERYRPCNIQECPWDTPGFREMQCAEFDNKNVGIHGVPMKTTWVPKYTGISRNERCKLYCRVIDSQAFYLLKEKVLDGTPCDQNGDDICIDGTCHKAGCDHRLGSDMKRDICGICGGDGSTCQTVEGVYNERGSFGYNEVLKIPAGSANIDIRQNAHNRNKDDDNYLALRASNGEFLLNGQYQVSVFRQQIPIQDVVLEYSGSDHPIEQINGTGPIRSDIYLHVLSVGNLNPPNIHYKYMVPRNNIGPAYHFPTSNYYWRFSDYFTECSSQCQGSQDRLLQCVDATTNRHADERHCTDRRPPPQKRMCNIDCFIKWKTLDASGCSSRCGHGEKHQQSVCIKSYNNGHDDTINEAECQKAKVAKPPSRVPCYNDCTGRKWFYSDWSACSESCGSNGISRRTIRCVDDANRSIDERHCERISREPLEQECNRVPCPRWAYGHWSECSRSCDGGVRVRHAQCQSAAGQDLNANYCNASEKDNRQKCNEHTCTAWKFGTWSGCSVSCGTGVESRTAECMDSRGRTLDDGHCGLEKKIVQKHCNRPECPHWEQSSWSQCSVSCQDGWATRSVYCVDSLGKKVRDEICLKMNSTRPVSHQPCNHGPCPFWRSGEWSKCSSTCGHGQRIREVECIFREQTVDFSLCPETQQPKAREICKLMPCTFWQVEPWSACSTNCGKGIQRRAVKCMRENANKYQVEDHECSQHLKPRSEKPCEREKCKDDTAKEPSRVSKIYWATGPWADCSSSCGDGTQKRQVLCHDHVRQLPDNYCQHIEKEPNERACNVKPCAKWTVGPWLPCPASCGIHHLQQRSVICTPTESASSKSIEETDCDIETQPPAMRNCGLPACPKEPVIVLGKWVAAEWQECSVSCNGGWRRRSVTCDKKVCNEKDKPSQFERCGEQKCTKAAWQITPWSTCSVTCGNQGTQERSIWCQEDINSKQRLEDFECVKHEPKPITRRGCASSPCPTKNQSAPIGPAKTNSVEESLKKYYSWEPGKWSTVRDENRRKHGKHHNRHNHYHYDVHYRRRLRRQ</sequence>
<evidence type="ECO:0000256" key="5">
    <source>
        <dbReference type="ARBA" id="ARBA00022723"/>
    </source>
</evidence>
<dbReference type="InterPro" id="IPR041645">
    <property type="entry name" value="ADAMTS_CR_2"/>
</dbReference>
<dbReference type="SUPFAM" id="SSF82895">
    <property type="entry name" value="TSP-1 type 1 repeat"/>
    <property type="match status" value="11"/>
</dbReference>
<dbReference type="Pfam" id="PF01421">
    <property type="entry name" value="Reprolysin"/>
    <property type="match status" value="1"/>
</dbReference>
<feature type="active site" evidence="14 17">
    <location>
        <position position="424"/>
    </location>
</feature>
<keyword evidence="4" id="KW-0645">Protease</keyword>
<dbReference type="InterPro" id="IPR000884">
    <property type="entry name" value="TSP1_rpt"/>
</dbReference>
<evidence type="ECO:0000256" key="13">
    <source>
        <dbReference type="ARBA" id="ARBA00023180"/>
    </source>
</evidence>
<keyword evidence="9 15" id="KW-0862">Zinc</keyword>
<feature type="region of interest" description="Disordered" evidence="18">
    <location>
        <begin position="1581"/>
        <end position="1602"/>
    </location>
</feature>
<evidence type="ECO:0000256" key="7">
    <source>
        <dbReference type="ARBA" id="ARBA00022737"/>
    </source>
</evidence>
<feature type="disulfide bond" evidence="16">
    <location>
        <begin position="562"/>
        <end position="573"/>
    </location>
</feature>
<keyword evidence="13" id="KW-0325">Glycoprotein</keyword>
<evidence type="ECO:0000256" key="17">
    <source>
        <dbReference type="PROSITE-ProRule" id="PRU00276"/>
    </source>
</evidence>
<dbReference type="GO" id="GO:0006508">
    <property type="term" value="P:proteolysis"/>
    <property type="evidence" value="ECO:0007669"/>
    <property type="project" value="UniProtKB-KW"/>
</dbReference>
<dbReference type="Pfam" id="PF19030">
    <property type="entry name" value="TSP1_ADAMTS"/>
    <property type="match status" value="10"/>
</dbReference>
<evidence type="ECO:0000256" key="6">
    <source>
        <dbReference type="ARBA" id="ARBA00022729"/>
    </source>
</evidence>
<dbReference type="FunFam" id="2.20.100.10:FF:000005">
    <property type="entry name" value="ADAM metallopeptidase with thrombospondin type 1 motif 9"/>
    <property type="match status" value="4"/>
</dbReference>
<dbReference type="InterPro" id="IPR001590">
    <property type="entry name" value="Peptidase_M12B"/>
</dbReference>
<feature type="disulfide bond" evidence="16">
    <location>
        <begin position="534"/>
        <end position="568"/>
    </location>
</feature>
<keyword evidence="8" id="KW-0378">Hydrolase</keyword>
<dbReference type="Proteomes" id="UP000887577">
    <property type="component" value="Unplaced"/>
</dbReference>
<feature type="disulfide bond" evidence="16">
    <location>
        <begin position="612"/>
        <end position="624"/>
    </location>
</feature>
<dbReference type="Gene3D" id="3.40.1620.60">
    <property type="match status" value="1"/>
</dbReference>
<dbReference type="InterPro" id="IPR010294">
    <property type="entry name" value="ADAMTS_spacer1"/>
</dbReference>
<dbReference type="GO" id="GO:0046872">
    <property type="term" value="F:metal ion binding"/>
    <property type="evidence" value="ECO:0007669"/>
    <property type="project" value="UniProtKB-KW"/>
</dbReference>
<dbReference type="PROSITE" id="PS50215">
    <property type="entry name" value="ADAM_MEPRO"/>
    <property type="match status" value="1"/>
</dbReference>
<feature type="binding site" evidence="15 17">
    <location>
        <position position="427"/>
    </location>
    <ligand>
        <name>Zn(2+)</name>
        <dbReference type="ChEBI" id="CHEBI:29105"/>
        <note>catalytic</note>
    </ligand>
</feature>
<feature type="binding site" evidence="15">
    <location>
        <position position="490"/>
    </location>
    <ligand>
        <name>Ca(2+)</name>
        <dbReference type="ChEBI" id="CHEBI:29108"/>
        <label>1</label>
    </ligand>
</feature>
<feature type="compositionally biased region" description="Polar residues" evidence="18">
    <location>
        <begin position="1586"/>
        <end position="1602"/>
    </location>
</feature>
<dbReference type="FunFam" id="2.60.120.830:FF:000001">
    <property type="entry name" value="A disintegrin and metalloproteinase with thrombospondin motifs 1"/>
    <property type="match status" value="1"/>
</dbReference>
<feature type="domain" description="Peptidase M12B" evidence="19">
    <location>
        <begin position="279"/>
        <end position="492"/>
    </location>
</feature>
<evidence type="ECO:0000313" key="20">
    <source>
        <dbReference type="Proteomes" id="UP000887577"/>
    </source>
</evidence>
<evidence type="ECO:0000256" key="4">
    <source>
        <dbReference type="ARBA" id="ARBA00022670"/>
    </source>
</evidence>
<dbReference type="GO" id="GO:0004222">
    <property type="term" value="F:metalloendopeptidase activity"/>
    <property type="evidence" value="ECO:0007669"/>
    <property type="project" value="InterPro"/>
</dbReference>
<dbReference type="Pfam" id="PF05986">
    <property type="entry name" value="ADAMTS_spacer1"/>
    <property type="match status" value="1"/>
</dbReference>
<feature type="disulfide bond" evidence="16">
    <location>
        <begin position="517"/>
        <end position="539"/>
    </location>
</feature>
<dbReference type="SMART" id="SM00209">
    <property type="entry name" value="TSP1"/>
    <property type="match status" value="12"/>
</dbReference>
<feature type="binding site" evidence="15">
    <location>
        <position position="365"/>
    </location>
    <ligand>
        <name>Ca(2+)</name>
        <dbReference type="ChEBI" id="CHEBI:29108"/>
        <label>1</label>
    </ligand>
</feature>
<feature type="binding site" evidence="15">
    <location>
        <position position="490"/>
    </location>
    <ligand>
        <name>Ca(2+)</name>
        <dbReference type="ChEBI" id="CHEBI:29108"/>
        <label>2</label>
    </ligand>
</feature>
<dbReference type="GO" id="GO:0016477">
    <property type="term" value="P:cell migration"/>
    <property type="evidence" value="ECO:0007669"/>
    <property type="project" value="UniProtKB-ARBA"/>
</dbReference>
<evidence type="ECO:0000256" key="11">
    <source>
        <dbReference type="ARBA" id="ARBA00023049"/>
    </source>
</evidence>
<dbReference type="FunFam" id="2.20.100.10:FF:000006">
    <property type="entry name" value="A disintegrin and metalloproteinase with thrombospondin motifs 1"/>
    <property type="match status" value="1"/>
</dbReference>
<comment type="caution">
    <text evidence="17">Lacks conserved residue(s) required for the propagation of feature annotation.</text>
</comment>
<evidence type="ECO:0000256" key="18">
    <source>
        <dbReference type="SAM" id="MobiDB-lite"/>
    </source>
</evidence>
<dbReference type="InterPro" id="IPR050439">
    <property type="entry name" value="ADAMTS_ADAMTS-like"/>
</dbReference>
<keyword evidence="3" id="KW-0272">Extracellular matrix</keyword>
<name>A0A914Y2Y8_9BILA</name>
<accession>A0A914Y2Y8</accession>
<feature type="disulfide bond" evidence="16">
    <location>
        <begin position="439"/>
        <end position="469"/>
    </location>
</feature>
<evidence type="ECO:0000256" key="16">
    <source>
        <dbReference type="PIRSR" id="PIRSR613273-3"/>
    </source>
</evidence>
<evidence type="ECO:0000256" key="15">
    <source>
        <dbReference type="PIRSR" id="PIRSR613273-2"/>
    </source>
</evidence>
<proteinExistence type="predicted"/>
<feature type="binding site" evidence="15">
    <location>
        <position position="282"/>
    </location>
    <ligand>
        <name>Ca(2+)</name>
        <dbReference type="ChEBI" id="CHEBI:29108"/>
        <label>1</label>
    </ligand>
</feature>
<dbReference type="Gene3D" id="3.40.390.10">
    <property type="entry name" value="Collagenase (Catalytic Domain)"/>
    <property type="match status" value="1"/>
</dbReference>
<dbReference type="PANTHER" id="PTHR13723:SF278">
    <property type="entry name" value="ADAM METALLOPEPTIDASE WITH THROMBOSPONDIN TYPE 1 MOTIF A, ISOFORM B"/>
    <property type="match status" value="1"/>
</dbReference>
<dbReference type="Pfam" id="PF00090">
    <property type="entry name" value="TSP_1"/>
    <property type="match status" value="1"/>
</dbReference>
<feature type="binding site" evidence="15 17">
    <location>
        <position position="423"/>
    </location>
    <ligand>
        <name>Zn(2+)</name>
        <dbReference type="ChEBI" id="CHEBI:29105"/>
        <note>catalytic</note>
    </ligand>
</feature>
<dbReference type="GO" id="GO:0005604">
    <property type="term" value="C:basement membrane"/>
    <property type="evidence" value="ECO:0007669"/>
    <property type="project" value="UniProtKB-SubCell"/>
</dbReference>
<dbReference type="Pfam" id="PF19236">
    <property type="entry name" value="ADAMTS_CR_3"/>
    <property type="match status" value="1"/>
</dbReference>
<evidence type="ECO:0000256" key="1">
    <source>
        <dbReference type="ARBA" id="ARBA00004302"/>
    </source>
</evidence>
<dbReference type="InterPro" id="IPR036383">
    <property type="entry name" value="TSP1_rpt_sf"/>
</dbReference>
<feature type="disulfide bond" evidence="16">
    <location>
        <begin position="383"/>
        <end position="389"/>
    </location>
</feature>
<keyword evidence="2" id="KW-0964">Secreted</keyword>
<dbReference type="Gene3D" id="2.20.100.10">
    <property type="entry name" value="Thrombospondin type-1 (TSP1) repeat"/>
    <property type="match status" value="10"/>
</dbReference>
<dbReference type="InterPro" id="IPR045371">
    <property type="entry name" value="ADAMTS_CR_3"/>
</dbReference>
<reference evidence="21" key="1">
    <citation type="submission" date="2022-11" db="UniProtKB">
        <authorList>
            <consortium name="WormBaseParasite"/>
        </authorList>
    </citation>
    <scope>IDENTIFICATION</scope>
</reference>
<feature type="compositionally biased region" description="Basic residues" evidence="18">
    <location>
        <begin position="1628"/>
        <end position="1639"/>
    </location>
</feature>
<dbReference type="Gene3D" id="2.60.120.830">
    <property type="match status" value="1"/>
</dbReference>
<feature type="binding site" evidence="15">
    <location>
        <position position="372"/>
    </location>
    <ligand>
        <name>Ca(2+)</name>
        <dbReference type="ChEBI" id="CHEBI:29108"/>
        <label>1</label>
    </ligand>
</feature>
<dbReference type="SUPFAM" id="SSF55486">
    <property type="entry name" value="Metalloproteases ('zincins'), catalytic domain"/>
    <property type="match status" value="1"/>
</dbReference>
<dbReference type="PRINTS" id="PR01857">
    <property type="entry name" value="ADAMTSFAMILY"/>
</dbReference>
<dbReference type="Pfam" id="PF17771">
    <property type="entry name" value="ADAMTS_CR_2"/>
    <property type="match status" value="1"/>
</dbReference>
<keyword evidence="10" id="KW-0084">Basement membrane</keyword>